<dbReference type="InterPro" id="IPR040256">
    <property type="entry name" value="At4g02000-like"/>
</dbReference>
<feature type="region of interest" description="Disordered" evidence="1">
    <location>
        <begin position="304"/>
        <end position="326"/>
    </location>
</feature>
<evidence type="ECO:0000256" key="1">
    <source>
        <dbReference type="SAM" id="MobiDB-lite"/>
    </source>
</evidence>
<dbReference type="InterPro" id="IPR025558">
    <property type="entry name" value="DUF4283"/>
</dbReference>
<accession>A0A8S2A2R0</accession>
<evidence type="ECO:0000313" key="3">
    <source>
        <dbReference type="EMBL" id="CAE5977993.1"/>
    </source>
</evidence>
<evidence type="ECO:0000259" key="2">
    <source>
        <dbReference type="Pfam" id="PF14111"/>
    </source>
</evidence>
<feature type="domain" description="DUF4283" evidence="2">
    <location>
        <begin position="63"/>
        <end position="142"/>
    </location>
</feature>
<organism evidence="3 4">
    <name type="scientific">Arabidopsis arenosa</name>
    <name type="common">Sand rock-cress</name>
    <name type="synonym">Cardaminopsis arenosa</name>
    <dbReference type="NCBI Taxonomy" id="38785"/>
    <lineage>
        <taxon>Eukaryota</taxon>
        <taxon>Viridiplantae</taxon>
        <taxon>Streptophyta</taxon>
        <taxon>Embryophyta</taxon>
        <taxon>Tracheophyta</taxon>
        <taxon>Spermatophyta</taxon>
        <taxon>Magnoliopsida</taxon>
        <taxon>eudicotyledons</taxon>
        <taxon>Gunneridae</taxon>
        <taxon>Pentapetalae</taxon>
        <taxon>rosids</taxon>
        <taxon>malvids</taxon>
        <taxon>Brassicales</taxon>
        <taxon>Brassicaceae</taxon>
        <taxon>Camelineae</taxon>
        <taxon>Arabidopsis</taxon>
    </lineage>
</organism>
<sequence>MSELASSVSPPGDSSPVQSKQLSYAAAVNKRPSLKKHEFQVSLVDGIPTIEVPSAVISDSVPLWEDFLVGRFPSTAPHVAKIHVIVNKIWSLGDKTVRIDVYENNTTSVKFRIRDQATRLRVLRRGMWNIAGLPMILAKWSPIPEEAQPEVSTMPLWVTLKNVPHSMYSWEGLGFLSSPIGDPIRLHPETELCSNFEEAKVFVGVNLTKSLPQKFCFKLNQVEEVTVEFVYPWLPPRRSRCSKWGHTEDVCVTKKASPVKVKADDLEEGELVAENDSEKTETSVPVEVQEVQTPTLAVSNAVQQNRAAETHEEQDNITQGADKDGWSLVSPGKGCKSNEKVQSSLAYGQVTILSASRFSVLDNIEEPKLDDAVIEGEVAEGKESLDKNVENGVNTHASSTQAITEVEKASSVRATRQTKNSQKATSESFSQQAKARPSVSSKRTSK</sequence>
<feature type="region of interest" description="Disordered" evidence="1">
    <location>
        <begin position="383"/>
        <end position="446"/>
    </location>
</feature>
<reference evidence="3" key="1">
    <citation type="submission" date="2021-01" db="EMBL/GenBank/DDBJ databases">
        <authorList>
            <person name="Bezrukov I."/>
        </authorList>
    </citation>
    <scope>NUCLEOTIDE SEQUENCE</scope>
</reference>
<dbReference type="EMBL" id="LR999453">
    <property type="protein sequence ID" value="CAE5977993.1"/>
    <property type="molecule type" value="Genomic_DNA"/>
</dbReference>
<feature type="compositionally biased region" description="Polar residues" evidence="1">
    <location>
        <begin position="391"/>
        <end position="403"/>
    </location>
</feature>
<dbReference type="PANTHER" id="PTHR31286">
    <property type="entry name" value="GLYCINE-RICH CELL WALL STRUCTURAL PROTEIN 1.8-LIKE"/>
    <property type="match status" value="1"/>
</dbReference>
<proteinExistence type="predicted"/>
<keyword evidence="4" id="KW-1185">Reference proteome</keyword>
<dbReference type="PANTHER" id="PTHR31286:SF148">
    <property type="entry name" value="DUF4283 DOMAIN-CONTAINING PROTEIN"/>
    <property type="match status" value="1"/>
</dbReference>
<evidence type="ECO:0000313" key="4">
    <source>
        <dbReference type="Proteomes" id="UP000682877"/>
    </source>
</evidence>
<dbReference type="Pfam" id="PF14111">
    <property type="entry name" value="DUF4283"/>
    <property type="match status" value="1"/>
</dbReference>
<dbReference type="Proteomes" id="UP000682877">
    <property type="component" value="Chromosome 3"/>
</dbReference>
<dbReference type="AlphaFoldDB" id="A0A8S2A2R0"/>
<protein>
    <recommendedName>
        <fullName evidence="2">DUF4283 domain-containing protein</fullName>
    </recommendedName>
</protein>
<gene>
    <name evidence="3" type="ORF">AARE701A_LOCUS8409</name>
</gene>
<feature type="compositionally biased region" description="Polar residues" evidence="1">
    <location>
        <begin position="412"/>
        <end position="446"/>
    </location>
</feature>
<name>A0A8S2A2R0_ARAAE</name>